<dbReference type="Pfam" id="PF16005">
    <property type="entry name" value="MOEP19"/>
    <property type="match status" value="1"/>
</dbReference>
<gene>
    <name evidence="8" type="ORF">A6R68_11408</name>
</gene>
<evidence type="ECO:0000259" key="7">
    <source>
        <dbReference type="Pfam" id="PF16005"/>
    </source>
</evidence>
<feature type="domain" description="KH-like RNA-binding" evidence="7">
    <location>
        <begin position="37"/>
        <end position="120"/>
    </location>
</feature>
<evidence type="ECO:0000256" key="3">
    <source>
        <dbReference type="ARBA" id="ARBA00009081"/>
    </source>
</evidence>
<dbReference type="InterPro" id="IPR031952">
    <property type="entry name" value="MOEP19_KH-like"/>
</dbReference>
<accession>A0A1A6FU46</accession>
<evidence type="ECO:0000256" key="4">
    <source>
        <dbReference type="ARBA" id="ARBA00022490"/>
    </source>
</evidence>
<dbReference type="InterPro" id="IPR051778">
    <property type="entry name" value="KHDC1"/>
</dbReference>
<organism evidence="8 9">
    <name type="scientific">Neotoma lepida</name>
    <name type="common">Desert woodrat</name>
    <dbReference type="NCBI Taxonomy" id="56216"/>
    <lineage>
        <taxon>Eukaryota</taxon>
        <taxon>Metazoa</taxon>
        <taxon>Chordata</taxon>
        <taxon>Craniata</taxon>
        <taxon>Vertebrata</taxon>
        <taxon>Euteleostomi</taxon>
        <taxon>Mammalia</taxon>
        <taxon>Eutheria</taxon>
        <taxon>Euarchontoglires</taxon>
        <taxon>Glires</taxon>
        <taxon>Rodentia</taxon>
        <taxon>Myomorpha</taxon>
        <taxon>Muroidea</taxon>
        <taxon>Cricetidae</taxon>
        <taxon>Neotominae</taxon>
        <taxon>Neotoma</taxon>
    </lineage>
</organism>
<evidence type="ECO:0000256" key="5">
    <source>
        <dbReference type="ARBA" id="ARBA00023242"/>
    </source>
</evidence>
<dbReference type="CDD" id="cd12795">
    <property type="entry name" value="FILIA_N_like"/>
    <property type="match status" value="1"/>
</dbReference>
<comment type="subcellular location">
    <subcellularLocation>
        <location evidence="2">Cytoplasm</location>
    </subcellularLocation>
    <subcellularLocation>
        <location evidence="1">Nucleus</location>
    </subcellularLocation>
</comment>
<dbReference type="PANTHER" id="PTHR19447">
    <property type="entry name" value="OOCYTE-EXPRESSED PROTEIN HOMOLOG-RELATED"/>
    <property type="match status" value="1"/>
</dbReference>
<dbReference type="Gene3D" id="3.30.1370.10">
    <property type="entry name" value="K Homology domain, type 1"/>
    <property type="match status" value="1"/>
</dbReference>
<dbReference type="OrthoDB" id="9533079at2759"/>
<dbReference type="GO" id="GO:0003723">
    <property type="term" value="F:RNA binding"/>
    <property type="evidence" value="ECO:0007669"/>
    <property type="project" value="InterPro"/>
</dbReference>
<feature type="region of interest" description="Disordered" evidence="6">
    <location>
        <begin position="1"/>
        <end position="28"/>
    </location>
</feature>
<dbReference type="Proteomes" id="UP000092124">
    <property type="component" value="Unassembled WGS sequence"/>
</dbReference>
<protein>
    <recommendedName>
        <fullName evidence="7">KH-like RNA-binding domain-containing protein</fullName>
    </recommendedName>
</protein>
<evidence type="ECO:0000256" key="2">
    <source>
        <dbReference type="ARBA" id="ARBA00004496"/>
    </source>
</evidence>
<evidence type="ECO:0000256" key="6">
    <source>
        <dbReference type="SAM" id="MobiDB-lite"/>
    </source>
</evidence>
<comment type="similarity">
    <text evidence="3">Belongs to the KHDC1 family.</text>
</comment>
<feature type="compositionally biased region" description="Basic and acidic residues" evidence="6">
    <location>
        <begin position="1"/>
        <end position="18"/>
    </location>
</feature>
<sequence length="153" mass="17728">MGPHTTDAHAEPNPPKRDRSSHKVLSGPHVSPRLRVRPWWFPVQELRDPLVLYMEAWLAEMIFGPNHALVSEIEWISQALLRVDAVDSGNLAEITIYGRPCVKNRMKTILLNLAAWHKEHHVQRATKMKQLEEFLKNRSSNHRHKRVQEALAD</sequence>
<name>A0A1A6FU46_NEOLE</name>
<comment type="caution">
    <text evidence="8">The sequence shown here is derived from an EMBL/GenBank/DDBJ whole genome shotgun (WGS) entry which is preliminary data.</text>
</comment>
<proteinExistence type="inferred from homology"/>
<keyword evidence="9" id="KW-1185">Reference proteome</keyword>
<dbReference type="AlphaFoldDB" id="A0A1A6FU46"/>
<dbReference type="GO" id="GO:0005737">
    <property type="term" value="C:cytoplasm"/>
    <property type="evidence" value="ECO:0007669"/>
    <property type="project" value="UniProtKB-SubCell"/>
</dbReference>
<keyword evidence="4" id="KW-0963">Cytoplasm</keyword>
<reference evidence="8 9" key="1">
    <citation type="submission" date="2016-06" db="EMBL/GenBank/DDBJ databases">
        <title>The Draft Genome Sequence and Annotation of the Desert Woodrat Neotoma lepida.</title>
        <authorList>
            <person name="Campbell M."/>
            <person name="Oakeson K.F."/>
            <person name="Yandell M."/>
            <person name="Halpert J.R."/>
            <person name="Dearing D."/>
        </authorList>
    </citation>
    <scope>NUCLEOTIDE SEQUENCE [LARGE SCALE GENOMIC DNA]</scope>
    <source>
        <strain evidence="8">417</strain>
        <tissue evidence="8">Liver</tissue>
    </source>
</reference>
<keyword evidence="5" id="KW-0539">Nucleus</keyword>
<dbReference type="EMBL" id="LZPO01117086">
    <property type="protein sequence ID" value="OBS57463.1"/>
    <property type="molecule type" value="Genomic_DNA"/>
</dbReference>
<dbReference type="GO" id="GO:0009880">
    <property type="term" value="P:embryonic pattern specification"/>
    <property type="evidence" value="ECO:0007669"/>
    <property type="project" value="TreeGrafter"/>
</dbReference>
<dbReference type="InterPro" id="IPR036612">
    <property type="entry name" value="KH_dom_type_1_sf"/>
</dbReference>
<dbReference type="GO" id="GO:0005634">
    <property type="term" value="C:nucleus"/>
    <property type="evidence" value="ECO:0007669"/>
    <property type="project" value="UniProtKB-SubCell"/>
</dbReference>
<evidence type="ECO:0000313" key="8">
    <source>
        <dbReference type="EMBL" id="OBS57463.1"/>
    </source>
</evidence>
<evidence type="ECO:0000256" key="1">
    <source>
        <dbReference type="ARBA" id="ARBA00004123"/>
    </source>
</evidence>
<dbReference type="STRING" id="56216.A0A1A6FU46"/>
<dbReference type="GO" id="GO:0035088">
    <property type="term" value="P:establishment or maintenance of apical/basal cell polarity"/>
    <property type="evidence" value="ECO:0007669"/>
    <property type="project" value="TreeGrafter"/>
</dbReference>
<dbReference type="PANTHER" id="PTHR19447:SF14">
    <property type="entry name" value="OOCYTE-EXPRESSED PROTEIN HOMOLOG"/>
    <property type="match status" value="1"/>
</dbReference>
<evidence type="ECO:0000313" key="9">
    <source>
        <dbReference type="Proteomes" id="UP000092124"/>
    </source>
</evidence>
<dbReference type="GO" id="GO:0032991">
    <property type="term" value="C:protein-containing complex"/>
    <property type="evidence" value="ECO:0007669"/>
    <property type="project" value="TreeGrafter"/>
</dbReference>